<keyword evidence="3" id="KW-0238">DNA-binding</keyword>
<gene>
    <name evidence="8" type="ORF">PVAP13_2KG101800</name>
</gene>
<evidence type="ECO:0000256" key="1">
    <source>
        <dbReference type="ARBA" id="ARBA00004123"/>
    </source>
</evidence>
<keyword evidence="2" id="KW-0805">Transcription regulation</keyword>
<dbReference type="SMART" id="SM00380">
    <property type="entry name" value="AP2"/>
    <property type="match status" value="1"/>
</dbReference>
<reference evidence="8" key="1">
    <citation type="submission" date="2020-05" db="EMBL/GenBank/DDBJ databases">
        <title>WGS assembly of Panicum virgatum.</title>
        <authorList>
            <person name="Lovell J.T."/>
            <person name="Jenkins J."/>
            <person name="Shu S."/>
            <person name="Juenger T.E."/>
            <person name="Schmutz J."/>
        </authorList>
    </citation>
    <scope>NUCLEOTIDE SEQUENCE</scope>
    <source>
        <strain evidence="8">AP13</strain>
    </source>
</reference>
<evidence type="ECO:0000256" key="4">
    <source>
        <dbReference type="ARBA" id="ARBA00023163"/>
    </source>
</evidence>
<dbReference type="FunFam" id="3.30.730.10:FF:000001">
    <property type="entry name" value="Ethylene-responsive transcription factor 2"/>
    <property type="match status" value="1"/>
</dbReference>
<feature type="domain" description="AP2/ERF" evidence="7">
    <location>
        <begin position="180"/>
        <end position="238"/>
    </location>
</feature>
<dbReference type="GO" id="GO:0009873">
    <property type="term" value="P:ethylene-activated signaling pathway"/>
    <property type="evidence" value="ECO:0007669"/>
    <property type="project" value="InterPro"/>
</dbReference>
<evidence type="ECO:0000259" key="7">
    <source>
        <dbReference type="PROSITE" id="PS51032"/>
    </source>
</evidence>
<evidence type="ECO:0000256" key="6">
    <source>
        <dbReference type="SAM" id="MobiDB-lite"/>
    </source>
</evidence>
<dbReference type="PROSITE" id="PS51032">
    <property type="entry name" value="AP2_ERF"/>
    <property type="match status" value="1"/>
</dbReference>
<dbReference type="PRINTS" id="PR00367">
    <property type="entry name" value="ETHRSPELEMNT"/>
</dbReference>
<feature type="compositionally biased region" description="Gly residues" evidence="6">
    <location>
        <begin position="151"/>
        <end position="161"/>
    </location>
</feature>
<dbReference type="InterPro" id="IPR001471">
    <property type="entry name" value="AP2/ERF_dom"/>
</dbReference>
<comment type="subcellular location">
    <subcellularLocation>
        <location evidence="1">Nucleus</location>
    </subcellularLocation>
</comment>
<comment type="caution">
    <text evidence="8">The sequence shown here is derived from an EMBL/GenBank/DDBJ whole genome shotgun (WGS) entry which is preliminary data.</text>
</comment>
<dbReference type="PANTHER" id="PTHR31190:SF281">
    <property type="entry name" value="AP2_ERF DOMAIN-CONTAINING PROTEIN"/>
    <property type="match status" value="1"/>
</dbReference>
<evidence type="ECO:0000256" key="3">
    <source>
        <dbReference type="ARBA" id="ARBA00023125"/>
    </source>
</evidence>
<dbReference type="SUPFAM" id="SSF54171">
    <property type="entry name" value="DNA-binding domain"/>
    <property type="match status" value="1"/>
</dbReference>
<dbReference type="GO" id="GO:0003677">
    <property type="term" value="F:DNA binding"/>
    <property type="evidence" value="ECO:0007669"/>
    <property type="project" value="UniProtKB-KW"/>
</dbReference>
<evidence type="ECO:0000256" key="2">
    <source>
        <dbReference type="ARBA" id="ARBA00023015"/>
    </source>
</evidence>
<feature type="region of interest" description="Disordered" evidence="6">
    <location>
        <begin position="273"/>
        <end position="305"/>
    </location>
</feature>
<dbReference type="InterPro" id="IPR016177">
    <property type="entry name" value="DNA-bd_dom_sf"/>
</dbReference>
<sequence length="349" mass="36645">MEPHFSSSYYYGGHAVTAAAAAYAHCDSHYSSLQQHYDGGAMDASAGFQPFSTYDPHTYSGDYYHSSSSAASWPSSSSSGAAPSNHHQMPQLLHFGGGMVDDECYSYQVDGVGVSDMDRFSALMGAASISTTTSTSNSSSASSATARPGAVDGGSSSGGCGHFLPQAAGHQAADADDGPPLIGVRKRPWGKYAAEIRDSTRSGERVWIGTFDTPEAAALAYDQAAYSMRGPAAVLNFPVEHVQESLRALGLAGGEDSPVMALKRRHCIRKRLPAKSKKAAAGKDQTAAAPTSRHGHAKRNQLAAAPDPAAGVLELEDLGADYLEELLALYPSNEHPFSSDHLCHPFTDA</sequence>
<dbReference type="EMBL" id="CM029039">
    <property type="protein sequence ID" value="KAG2640635.1"/>
    <property type="molecule type" value="Genomic_DNA"/>
</dbReference>
<dbReference type="InterPro" id="IPR044808">
    <property type="entry name" value="ERF_plant"/>
</dbReference>
<dbReference type="GO" id="GO:0003700">
    <property type="term" value="F:DNA-binding transcription factor activity"/>
    <property type="evidence" value="ECO:0007669"/>
    <property type="project" value="InterPro"/>
</dbReference>
<feature type="compositionally biased region" description="Low complexity" evidence="6">
    <location>
        <begin position="131"/>
        <end position="146"/>
    </location>
</feature>
<dbReference type="Proteomes" id="UP000823388">
    <property type="component" value="Chromosome 2K"/>
</dbReference>
<keyword evidence="4" id="KW-0804">Transcription</keyword>
<dbReference type="AlphaFoldDB" id="A0A8T0W016"/>
<keyword evidence="5" id="KW-0539">Nucleus</keyword>
<organism evidence="8 9">
    <name type="scientific">Panicum virgatum</name>
    <name type="common">Blackwell switchgrass</name>
    <dbReference type="NCBI Taxonomy" id="38727"/>
    <lineage>
        <taxon>Eukaryota</taxon>
        <taxon>Viridiplantae</taxon>
        <taxon>Streptophyta</taxon>
        <taxon>Embryophyta</taxon>
        <taxon>Tracheophyta</taxon>
        <taxon>Spermatophyta</taxon>
        <taxon>Magnoliopsida</taxon>
        <taxon>Liliopsida</taxon>
        <taxon>Poales</taxon>
        <taxon>Poaceae</taxon>
        <taxon>PACMAD clade</taxon>
        <taxon>Panicoideae</taxon>
        <taxon>Panicodae</taxon>
        <taxon>Paniceae</taxon>
        <taxon>Panicinae</taxon>
        <taxon>Panicum</taxon>
        <taxon>Panicum sect. Hiantes</taxon>
    </lineage>
</organism>
<evidence type="ECO:0000313" key="9">
    <source>
        <dbReference type="Proteomes" id="UP000823388"/>
    </source>
</evidence>
<dbReference type="PANTHER" id="PTHR31190">
    <property type="entry name" value="DNA-BINDING DOMAIN"/>
    <property type="match status" value="1"/>
</dbReference>
<dbReference type="Pfam" id="PF00847">
    <property type="entry name" value="AP2"/>
    <property type="match status" value="1"/>
</dbReference>
<dbReference type="CDD" id="cd00018">
    <property type="entry name" value="AP2"/>
    <property type="match status" value="1"/>
</dbReference>
<dbReference type="Gene3D" id="3.30.730.10">
    <property type="entry name" value="AP2/ERF domain"/>
    <property type="match status" value="1"/>
</dbReference>
<name>A0A8T0W016_PANVG</name>
<feature type="region of interest" description="Disordered" evidence="6">
    <location>
        <begin position="131"/>
        <end position="182"/>
    </location>
</feature>
<accession>A0A8T0W016</accession>
<dbReference type="InterPro" id="IPR036955">
    <property type="entry name" value="AP2/ERF_dom_sf"/>
</dbReference>
<protein>
    <recommendedName>
        <fullName evidence="7">AP2/ERF domain-containing protein</fullName>
    </recommendedName>
</protein>
<evidence type="ECO:0000256" key="5">
    <source>
        <dbReference type="ARBA" id="ARBA00023242"/>
    </source>
</evidence>
<evidence type="ECO:0000313" key="8">
    <source>
        <dbReference type="EMBL" id="KAG2640635.1"/>
    </source>
</evidence>
<keyword evidence="9" id="KW-1185">Reference proteome</keyword>
<dbReference type="GO" id="GO:0005634">
    <property type="term" value="C:nucleus"/>
    <property type="evidence" value="ECO:0007669"/>
    <property type="project" value="UniProtKB-SubCell"/>
</dbReference>
<proteinExistence type="predicted"/>